<organism evidence="2 3">
    <name type="scientific">Lactuca saligna</name>
    <name type="common">Willowleaf lettuce</name>
    <dbReference type="NCBI Taxonomy" id="75948"/>
    <lineage>
        <taxon>Eukaryota</taxon>
        <taxon>Viridiplantae</taxon>
        <taxon>Streptophyta</taxon>
        <taxon>Embryophyta</taxon>
        <taxon>Tracheophyta</taxon>
        <taxon>Spermatophyta</taxon>
        <taxon>Magnoliopsida</taxon>
        <taxon>eudicotyledons</taxon>
        <taxon>Gunneridae</taxon>
        <taxon>Pentapetalae</taxon>
        <taxon>asterids</taxon>
        <taxon>campanulids</taxon>
        <taxon>Asterales</taxon>
        <taxon>Asteraceae</taxon>
        <taxon>Cichorioideae</taxon>
        <taxon>Cichorieae</taxon>
        <taxon>Lactucinae</taxon>
        <taxon>Lactuca</taxon>
    </lineage>
</organism>
<dbReference type="EMBL" id="OX465083">
    <property type="protein sequence ID" value="CAI9292768.1"/>
    <property type="molecule type" value="Genomic_DNA"/>
</dbReference>
<feature type="compositionally biased region" description="Low complexity" evidence="1">
    <location>
        <begin position="196"/>
        <end position="207"/>
    </location>
</feature>
<name>A0AA36EE07_LACSI</name>
<evidence type="ECO:0000313" key="2">
    <source>
        <dbReference type="EMBL" id="CAI9292768.1"/>
    </source>
</evidence>
<feature type="compositionally biased region" description="Low complexity" evidence="1">
    <location>
        <begin position="222"/>
        <end position="235"/>
    </location>
</feature>
<dbReference type="AlphaFoldDB" id="A0AA36EE07"/>
<evidence type="ECO:0000313" key="3">
    <source>
        <dbReference type="Proteomes" id="UP001177003"/>
    </source>
</evidence>
<proteinExistence type="predicted"/>
<sequence>MSTKSIPLTTDCNMEETKENGAASSLRKKNENDRSLLQSYSPSCLQHRPAILLCGQPSSLPPSVSVFGLNNTDLSEFDCPLRSASRLVHFTEVENVGRNGLSLRKDSWIRHPKATSLRTVSLSFPNLCARLFDGNNATGNFRSYSTQSSSVVGASSCRVPPLQIMSTPFLAIDDDGDDTSHHASEHFHEPPPSPASPDATSPSVASPYTGSPSSNPSKRAKPSTPIAPSASPSASSHDRTSITTDDLAFEMKKVPQSLTKGYTIPQFLE</sequence>
<dbReference type="Proteomes" id="UP001177003">
    <property type="component" value="Chromosome 7"/>
</dbReference>
<feature type="compositionally biased region" description="Polar residues" evidence="1">
    <location>
        <begin position="208"/>
        <end position="217"/>
    </location>
</feature>
<gene>
    <name evidence="2" type="ORF">LSALG_LOCUS31817</name>
</gene>
<accession>A0AA36EE07</accession>
<feature type="region of interest" description="Disordered" evidence="1">
    <location>
        <begin position="170"/>
        <end position="247"/>
    </location>
</feature>
<evidence type="ECO:0000256" key="1">
    <source>
        <dbReference type="SAM" id="MobiDB-lite"/>
    </source>
</evidence>
<feature type="compositionally biased region" description="Polar residues" evidence="1">
    <location>
        <begin position="1"/>
        <end position="12"/>
    </location>
</feature>
<feature type="region of interest" description="Disordered" evidence="1">
    <location>
        <begin position="1"/>
        <end position="32"/>
    </location>
</feature>
<feature type="compositionally biased region" description="Basic and acidic residues" evidence="1">
    <location>
        <begin position="178"/>
        <end position="189"/>
    </location>
</feature>
<reference evidence="2" key="1">
    <citation type="submission" date="2023-04" db="EMBL/GenBank/DDBJ databases">
        <authorList>
            <person name="Vijverberg K."/>
            <person name="Xiong W."/>
            <person name="Schranz E."/>
        </authorList>
    </citation>
    <scope>NUCLEOTIDE SEQUENCE</scope>
</reference>
<protein>
    <submittedName>
        <fullName evidence="2">Uncharacterized protein</fullName>
    </submittedName>
</protein>
<keyword evidence="3" id="KW-1185">Reference proteome</keyword>